<evidence type="ECO:0000313" key="4">
    <source>
        <dbReference type="RefSeq" id="XP_034230541.1"/>
    </source>
</evidence>
<evidence type="ECO:0000256" key="2">
    <source>
        <dbReference type="SAM" id="MobiDB-lite"/>
    </source>
</evidence>
<dbReference type="RefSeq" id="XP_034230541.1">
    <property type="nucleotide sequence ID" value="XM_034374650.1"/>
</dbReference>
<gene>
    <name evidence="4" type="primary">LOC117639208</name>
</gene>
<evidence type="ECO:0000256" key="1">
    <source>
        <dbReference type="SAM" id="Coils"/>
    </source>
</evidence>
<keyword evidence="1" id="KW-0175">Coiled coil</keyword>
<keyword evidence="3" id="KW-1185">Reference proteome</keyword>
<sequence length="162" mass="18928">MPSSEPSSVTLTDQAQTTETQARCTCPIEESEQSDPSTAMATAVAFLEAKVRRVEQWLLQDLRHGRAERRLLENIISIKEEDLEYHKQRLDGVKKQAARLERELIECRWELLKCRRQERQTFADNLHLRSDNSKLQILITKLRPYNFKLVNNSLVQYSDTEL</sequence>
<dbReference type="Proteomes" id="UP000515158">
    <property type="component" value="Unplaced"/>
</dbReference>
<feature type="region of interest" description="Disordered" evidence="2">
    <location>
        <begin position="1"/>
        <end position="23"/>
    </location>
</feature>
<name>A0A6P8Y3A4_THRPL</name>
<dbReference type="GeneID" id="117639208"/>
<proteinExistence type="predicted"/>
<reference evidence="4" key="1">
    <citation type="submission" date="2025-08" db="UniProtKB">
        <authorList>
            <consortium name="RefSeq"/>
        </authorList>
    </citation>
    <scope>IDENTIFICATION</scope>
    <source>
        <tissue evidence="4">Total insect</tissue>
    </source>
</reference>
<organism evidence="4">
    <name type="scientific">Thrips palmi</name>
    <name type="common">Melon thrips</name>
    <dbReference type="NCBI Taxonomy" id="161013"/>
    <lineage>
        <taxon>Eukaryota</taxon>
        <taxon>Metazoa</taxon>
        <taxon>Ecdysozoa</taxon>
        <taxon>Arthropoda</taxon>
        <taxon>Hexapoda</taxon>
        <taxon>Insecta</taxon>
        <taxon>Pterygota</taxon>
        <taxon>Neoptera</taxon>
        <taxon>Paraneoptera</taxon>
        <taxon>Thysanoptera</taxon>
        <taxon>Terebrantia</taxon>
        <taxon>Thripoidea</taxon>
        <taxon>Thripidae</taxon>
        <taxon>Thrips</taxon>
    </lineage>
</organism>
<dbReference type="OrthoDB" id="10550858at2759"/>
<dbReference type="InParanoid" id="A0A6P8Y3A4"/>
<protein>
    <submittedName>
        <fullName evidence="4">Uncharacterized protein LOC117639208 isoform X1</fullName>
    </submittedName>
</protein>
<feature type="coiled-coil region" evidence="1">
    <location>
        <begin position="83"/>
        <end position="110"/>
    </location>
</feature>
<dbReference type="AlphaFoldDB" id="A0A6P8Y3A4"/>
<dbReference type="KEGG" id="tpal:117639208"/>
<evidence type="ECO:0000313" key="3">
    <source>
        <dbReference type="Proteomes" id="UP000515158"/>
    </source>
</evidence>
<accession>A0A6P8Y3A4</accession>